<evidence type="ECO:0000313" key="3">
    <source>
        <dbReference type="Proteomes" id="UP000554482"/>
    </source>
</evidence>
<dbReference type="AlphaFoldDB" id="A0A7J6UXX2"/>
<accession>A0A7J6UXX2</accession>
<feature type="region of interest" description="Disordered" evidence="1">
    <location>
        <begin position="25"/>
        <end position="70"/>
    </location>
</feature>
<organism evidence="2 3">
    <name type="scientific">Thalictrum thalictroides</name>
    <name type="common">Rue-anemone</name>
    <name type="synonym">Anemone thalictroides</name>
    <dbReference type="NCBI Taxonomy" id="46969"/>
    <lineage>
        <taxon>Eukaryota</taxon>
        <taxon>Viridiplantae</taxon>
        <taxon>Streptophyta</taxon>
        <taxon>Embryophyta</taxon>
        <taxon>Tracheophyta</taxon>
        <taxon>Spermatophyta</taxon>
        <taxon>Magnoliopsida</taxon>
        <taxon>Ranunculales</taxon>
        <taxon>Ranunculaceae</taxon>
        <taxon>Thalictroideae</taxon>
        <taxon>Thalictrum</taxon>
    </lineage>
</organism>
<protein>
    <submittedName>
        <fullName evidence="2">Uncharacterized protein</fullName>
    </submittedName>
</protein>
<proteinExistence type="predicted"/>
<sequence>MMKKKKSGDKVWVQTGAMISIDVEEDEMEADKKEYTISEAVSNPADGDDKQSDEKVAVEDEVEKLGDNEE</sequence>
<dbReference type="Proteomes" id="UP000554482">
    <property type="component" value="Unassembled WGS sequence"/>
</dbReference>
<feature type="compositionally biased region" description="Basic and acidic residues" evidence="1">
    <location>
        <begin position="47"/>
        <end position="70"/>
    </location>
</feature>
<evidence type="ECO:0000256" key="1">
    <source>
        <dbReference type="SAM" id="MobiDB-lite"/>
    </source>
</evidence>
<reference evidence="2 3" key="1">
    <citation type="submission" date="2020-06" db="EMBL/GenBank/DDBJ databases">
        <title>Transcriptomic and genomic resources for Thalictrum thalictroides and T. hernandezii: Facilitating candidate gene discovery in an emerging model plant lineage.</title>
        <authorList>
            <person name="Arias T."/>
            <person name="Riano-Pachon D.M."/>
            <person name="Di Stilio V.S."/>
        </authorList>
    </citation>
    <scope>NUCLEOTIDE SEQUENCE [LARGE SCALE GENOMIC DNA]</scope>
    <source>
        <strain evidence="3">cv. WT478/WT964</strain>
        <tissue evidence="2">Leaves</tissue>
    </source>
</reference>
<keyword evidence="3" id="KW-1185">Reference proteome</keyword>
<dbReference type="EMBL" id="JABWDY010041381">
    <property type="protein sequence ID" value="KAF5177447.1"/>
    <property type="molecule type" value="Genomic_DNA"/>
</dbReference>
<comment type="caution">
    <text evidence="2">The sequence shown here is derived from an EMBL/GenBank/DDBJ whole genome shotgun (WGS) entry which is preliminary data.</text>
</comment>
<name>A0A7J6UXX2_THATH</name>
<gene>
    <name evidence="2" type="ORF">FRX31_032966</name>
</gene>
<evidence type="ECO:0000313" key="2">
    <source>
        <dbReference type="EMBL" id="KAF5177447.1"/>
    </source>
</evidence>